<dbReference type="SUPFAM" id="SSF51445">
    <property type="entry name" value="(Trans)glycosidases"/>
    <property type="match status" value="1"/>
</dbReference>
<organism evidence="1 2">
    <name type="scientific">Amycolatopsis acidicola</name>
    <dbReference type="NCBI Taxonomy" id="2596893"/>
    <lineage>
        <taxon>Bacteria</taxon>
        <taxon>Bacillati</taxon>
        <taxon>Actinomycetota</taxon>
        <taxon>Actinomycetes</taxon>
        <taxon>Pseudonocardiales</taxon>
        <taxon>Pseudonocardiaceae</taxon>
        <taxon>Amycolatopsis</taxon>
    </lineage>
</organism>
<dbReference type="InterPro" id="IPR017853">
    <property type="entry name" value="GH"/>
</dbReference>
<name>A0A5N0UX76_9PSEU</name>
<dbReference type="EMBL" id="VMNW02000038">
    <property type="protein sequence ID" value="KAA9157976.1"/>
    <property type="molecule type" value="Genomic_DNA"/>
</dbReference>
<comment type="caution">
    <text evidence="1">The sequence shown here is derived from an EMBL/GenBank/DDBJ whole genome shotgun (WGS) entry which is preliminary data.</text>
</comment>
<dbReference type="AlphaFoldDB" id="A0A5N0UX76"/>
<evidence type="ECO:0000313" key="2">
    <source>
        <dbReference type="Proteomes" id="UP000319769"/>
    </source>
</evidence>
<keyword evidence="2" id="KW-1185">Reference proteome</keyword>
<reference evidence="1" key="1">
    <citation type="submission" date="2019-09" db="EMBL/GenBank/DDBJ databases">
        <authorList>
            <person name="Teo W.F.A."/>
            <person name="Duangmal K."/>
        </authorList>
    </citation>
    <scope>NUCLEOTIDE SEQUENCE [LARGE SCALE GENOMIC DNA]</scope>
    <source>
        <strain evidence="1">K81G1</strain>
    </source>
</reference>
<gene>
    <name evidence="1" type="ORF">FPZ12_023865</name>
</gene>
<dbReference type="Proteomes" id="UP000319769">
    <property type="component" value="Unassembled WGS sequence"/>
</dbReference>
<proteinExistence type="predicted"/>
<dbReference type="OrthoDB" id="629332at2"/>
<sequence length="318" mass="35226">MSDADKENPAESASIKALLSAAQRGYRTVLSLKFVYFKQAIPTAGSGAMATASRRLDDVLAAVLDKVDILVIGNEPFIECQDADRGSDRLNEFYETLARQAIAYRDRNGGKTRLYMGALNHLDQADWRTGATDRWMTFVRDTQALDGTDLHPHLPDVAAGQAYLDYVVPRLRAGQKFLATEFSLVLFWKKHLKDPVAPAFAKKYGVATGTPVWQVIKSAIANPFPQEKWTDFLSMSHWFSANQTFLADQVKKFRDTGRLAVAAYGIAQDTPMIDGFGPDSPPWLLNSLFCPYTVQAAADGLPGQTTPWVDQFRALQQA</sequence>
<accession>A0A5N0UX76</accession>
<protein>
    <submittedName>
        <fullName evidence="1">Uncharacterized protein</fullName>
    </submittedName>
</protein>
<evidence type="ECO:0000313" key="1">
    <source>
        <dbReference type="EMBL" id="KAA9157976.1"/>
    </source>
</evidence>